<feature type="compositionally biased region" description="Polar residues" evidence="1">
    <location>
        <begin position="1"/>
        <end position="17"/>
    </location>
</feature>
<dbReference type="EMBL" id="JBHLXD010000070">
    <property type="protein sequence ID" value="MFC0210655.1"/>
    <property type="molecule type" value="Genomic_DNA"/>
</dbReference>
<dbReference type="Proteomes" id="UP001589755">
    <property type="component" value="Unassembled WGS sequence"/>
</dbReference>
<protein>
    <submittedName>
        <fullName evidence="3">DUF7007 domain-containing protein</fullName>
    </submittedName>
</protein>
<reference evidence="3 4" key="1">
    <citation type="submission" date="2024-09" db="EMBL/GenBank/DDBJ databases">
        <authorList>
            <person name="Sun Q."/>
            <person name="Mori K."/>
        </authorList>
    </citation>
    <scope>NUCLEOTIDE SEQUENCE [LARGE SCALE GENOMIC DNA]</scope>
    <source>
        <strain evidence="3 4">CCM 8543</strain>
    </source>
</reference>
<name>A0ABV6DDC4_9HYPH</name>
<evidence type="ECO:0000259" key="2">
    <source>
        <dbReference type="Pfam" id="PF22653"/>
    </source>
</evidence>
<dbReference type="RefSeq" id="WP_261522912.1">
    <property type="nucleotide sequence ID" value="NZ_JAODNW010000065.1"/>
</dbReference>
<organism evidence="3 4">
    <name type="scientific">Chelativorans intermedius</name>
    <dbReference type="NCBI Taxonomy" id="515947"/>
    <lineage>
        <taxon>Bacteria</taxon>
        <taxon>Pseudomonadati</taxon>
        <taxon>Pseudomonadota</taxon>
        <taxon>Alphaproteobacteria</taxon>
        <taxon>Hyphomicrobiales</taxon>
        <taxon>Phyllobacteriaceae</taxon>
        <taxon>Chelativorans</taxon>
    </lineage>
</organism>
<feature type="region of interest" description="Disordered" evidence="1">
    <location>
        <begin position="1"/>
        <end position="20"/>
    </location>
</feature>
<evidence type="ECO:0000313" key="3">
    <source>
        <dbReference type="EMBL" id="MFC0210655.1"/>
    </source>
</evidence>
<feature type="region of interest" description="Disordered" evidence="1">
    <location>
        <begin position="94"/>
        <end position="116"/>
    </location>
</feature>
<keyword evidence="4" id="KW-1185">Reference proteome</keyword>
<proteinExistence type="predicted"/>
<feature type="compositionally biased region" description="Basic and acidic residues" evidence="1">
    <location>
        <begin position="94"/>
        <end position="106"/>
    </location>
</feature>
<accession>A0ABV6DDC4</accession>
<dbReference type="InterPro" id="IPR054276">
    <property type="entry name" value="DUF7007"/>
</dbReference>
<dbReference type="Pfam" id="PF22653">
    <property type="entry name" value="DUF7007"/>
    <property type="match status" value="1"/>
</dbReference>
<sequence length="292" mass="32270">MIRSLQSHPRSGGTPDQSEVRFGISAQGFPVARVDDTVFAMLPGRVGQYFLASSWCARRPLSELARNDFYGHGGQLADESDFRASVLEQAEHSQEKRALGRREIRSRAHTPWGPSQGATVFAEGIVCHSTAGHGGFQLSGGRNASVHSRLRKRDGWYEEDAEWAIVAITFPHLFTGFERRCAEQTLKDSWPDAWEAIFGTVLQPGESREKDRRAFEARHAGDWVVVSAIRSEHHDGFVEVIATLGGGSGDGLERRRFLVPAGEYEVGRFGFVVDPARHASYGGPSSFVTWGR</sequence>
<feature type="domain" description="DUF7007" evidence="2">
    <location>
        <begin position="106"/>
        <end position="220"/>
    </location>
</feature>
<evidence type="ECO:0000313" key="4">
    <source>
        <dbReference type="Proteomes" id="UP001589755"/>
    </source>
</evidence>
<evidence type="ECO:0000256" key="1">
    <source>
        <dbReference type="SAM" id="MobiDB-lite"/>
    </source>
</evidence>
<gene>
    <name evidence="3" type="ORF">ACFFJ2_19905</name>
</gene>
<comment type="caution">
    <text evidence="3">The sequence shown here is derived from an EMBL/GenBank/DDBJ whole genome shotgun (WGS) entry which is preliminary data.</text>
</comment>